<dbReference type="Proteomes" id="UP000271125">
    <property type="component" value="Unassembled WGS sequence"/>
</dbReference>
<feature type="coiled-coil region" evidence="1">
    <location>
        <begin position="7"/>
        <end position="34"/>
    </location>
</feature>
<keyword evidence="2" id="KW-0812">Transmembrane</keyword>
<evidence type="ECO:0000313" key="4">
    <source>
        <dbReference type="Proteomes" id="UP000271125"/>
    </source>
</evidence>
<proteinExistence type="predicted"/>
<feature type="coiled-coil region" evidence="1">
    <location>
        <begin position="105"/>
        <end position="132"/>
    </location>
</feature>
<feature type="transmembrane region" description="Helical" evidence="2">
    <location>
        <begin position="73"/>
        <end position="92"/>
    </location>
</feature>
<feature type="transmembrane region" description="Helical" evidence="2">
    <location>
        <begin position="48"/>
        <end position="67"/>
    </location>
</feature>
<protein>
    <recommendedName>
        <fullName evidence="5">DUF4231 domain-containing protein</fullName>
    </recommendedName>
</protein>
<accession>A0A660SH30</accession>
<dbReference type="AlphaFoldDB" id="A0A660SH30"/>
<gene>
    <name evidence="3" type="ORF">DRP43_03730</name>
</gene>
<evidence type="ECO:0000256" key="1">
    <source>
        <dbReference type="SAM" id="Coils"/>
    </source>
</evidence>
<evidence type="ECO:0000256" key="2">
    <source>
        <dbReference type="SAM" id="Phobius"/>
    </source>
</evidence>
<dbReference type="EMBL" id="QNBD01000152">
    <property type="protein sequence ID" value="RKX70098.1"/>
    <property type="molecule type" value="Genomic_DNA"/>
</dbReference>
<evidence type="ECO:0000313" key="3">
    <source>
        <dbReference type="EMBL" id="RKX70098.1"/>
    </source>
</evidence>
<keyword evidence="1" id="KW-0175">Coiled coil</keyword>
<organism evidence="3 4">
    <name type="scientific">candidate division TA06 bacterium</name>
    <dbReference type="NCBI Taxonomy" id="2250710"/>
    <lineage>
        <taxon>Bacteria</taxon>
        <taxon>Bacteria division TA06</taxon>
    </lineage>
</organism>
<comment type="caution">
    <text evidence="3">The sequence shown here is derived from an EMBL/GenBank/DDBJ whole genome shotgun (WGS) entry which is preliminary data.</text>
</comment>
<sequence length="141" mass="16324">MSRKKKLTEGEEIDEQLEEEIKQFLKEKEKIRSIIGNIGGKNTRKSEIVNVTFITLVILSFIGSVMLSEPFQAISIDIAILLVSFKISYMLYQAAKVNHFQFWILSSIEWKINQVANNIDKIEKKLEKIVDKKTNNTSFKK</sequence>
<evidence type="ECO:0008006" key="5">
    <source>
        <dbReference type="Google" id="ProtNLM"/>
    </source>
</evidence>
<reference evidence="3 4" key="1">
    <citation type="submission" date="2018-06" db="EMBL/GenBank/DDBJ databases">
        <title>Extensive metabolic versatility and redundancy in microbially diverse, dynamic hydrothermal sediments.</title>
        <authorList>
            <person name="Dombrowski N."/>
            <person name="Teske A."/>
            <person name="Baker B.J."/>
        </authorList>
    </citation>
    <scope>NUCLEOTIDE SEQUENCE [LARGE SCALE GENOMIC DNA]</scope>
    <source>
        <strain evidence="3">B10_G13</strain>
    </source>
</reference>
<keyword evidence="2" id="KW-1133">Transmembrane helix</keyword>
<keyword evidence="2" id="KW-0472">Membrane</keyword>
<name>A0A660SH30_UNCT6</name>